<keyword evidence="2" id="KW-1185">Reference proteome</keyword>
<evidence type="ECO:0000313" key="1">
    <source>
        <dbReference type="EMBL" id="KAA8904972.1"/>
    </source>
</evidence>
<dbReference type="Proteomes" id="UP000326924">
    <property type="component" value="Unassembled WGS sequence"/>
</dbReference>
<gene>
    <name evidence="1" type="ORF">FN846DRAFT_14320</name>
</gene>
<dbReference type="AlphaFoldDB" id="A0A5J5EV29"/>
<proteinExistence type="predicted"/>
<sequence>MIFFSLETFLPLPPHAYVKLTHTCRRIFVQLSKTSGNSDILHLAGTPSGHLCPPPRLDTVVSWLLDSTGGVLHISREGPTLETAVGVYFLLPEILVHWSSLAACFETPLKAVRQRPAIGNSHIHKPTGILGGKSPETPLGRFFCPGFEAFARWTVRALVLPELGFPDYQPSPDINGSDLDTISEGFRWASIFFYFFFGAR</sequence>
<protein>
    <submittedName>
        <fullName evidence="1">Uncharacterized protein</fullName>
    </submittedName>
</protein>
<evidence type="ECO:0000313" key="2">
    <source>
        <dbReference type="Proteomes" id="UP000326924"/>
    </source>
</evidence>
<name>A0A5J5EV29_9PEZI</name>
<accession>A0A5J5EV29</accession>
<reference evidence="1 2" key="1">
    <citation type="submission" date="2019-09" db="EMBL/GenBank/DDBJ databases">
        <title>Draft genome of the ectomycorrhizal ascomycete Sphaerosporella brunnea.</title>
        <authorList>
            <consortium name="DOE Joint Genome Institute"/>
            <person name="Benucci G.M."/>
            <person name="Marozzi G."/>
            <person name="Antonielli L."/>
            <person name="Sanchez S."/>
            <person name="Marco P."/>
            <person name="Wang X."/>
            <person name="Falini L.B."/>
            <person name="Barry K."/>
            <person name="Haridas S."/>
            <person name="Lipzen A."/>
            <person name="Labutti K."/>
            <person name="Grigoriev I.V."/>
            <person name="Murat C."/>
            <person name="Martin F."/>
            <person name="Albertini E."/>
            <person name="Donnini D."/>
            <person name="Bonito G."/>
        </authorList>
    </citation>
    <scope>NUCLEOTIDE SEQUENCE [LARGE SCALE GENOMIC DNA]</scope>
    <source>
        <strain evidence="1 2">Sb_GMNB300</strain>
    </source>
</reference>
<dbReference type="EMBL" id="VXIS01000102">
    <property type="protein sequence ID" value="KAA8904972.1"/>
    <property type="molecule type" value="Genomic_DNA"/>
</dbReference>
<organism evidence="1 2">
    <name type="scientific">Sphaerosporella brunnea</name>
    <dbReference type="NCBI Taxonomy" id="1250544"/>
    <lineage>
        <taxon>Eukaryota</taxon>
        <taxon>Fungi</taxon>
        <taxon>Dikarya</taxon>
        <taxon>Ascomycota</taxon>
        <taxon>Pezizomycotina</taxon>
        <taxon>Pezizomycetes</taxon>
        <taxon>Pezizales</taxon>
        <taxon>Pyronemataceae</taxon>
        <taxon>Sphaerosporella</taxon>
    </lineage>
</organism>
<dbReference type="InParanoid" id="A0A5J5EV29"/>
<comment type="caution">
    <text evidence="1">The sequence shown here is derived from an EMBL/GenBank/DDBJ whole genome shotgun (WGS) entry which is preliminary data.</text>
</comment>